<protein>
    <submittedName>
        <fullName evidence="2">DUF4387 domain-containing protein</fullName>
    </submittedName>
</protein>
<accession>A0ABU2JG65</accession>
<dbReference type="RefSeq" id="WP_311424873.1">
    <property type="nucleotide sequence ID" value="NZ_JAVREH010000049.1"/>
</dbReference>
<keyword evidence="3" id="KW-1185">Reference proteome</keyword>
<evidence type="ECO:0000313" key="3">
    <source>
        <dbReference type="Proteomes" id="UP001183176"/>
    </source>
</evidence>
<evidence type="ECO:0000259" key="1">
    <source>
        <dbReference type="Pfam" id="PF14330"/>
    </source>
</evidence>
<evidence type="ECO:0000313" key="2">
    <source>
        <dbReference type="EMBL" id="MDT0263728.1"/>
    </source>
</evidence>
<name>A0ABU2JG65_9ACTN</name>
<gene>
    <name evidence="2" type="ORF">RM423_20345</name>
</gene>
<organism evidence="2 3">
    <name type="scientific">Jatrophihabitans lederbergiae</name>
    <dbReference type="NCBI Taxonomy" id="3075547"/>
    <lineage>
        <taxon>Bacteria</taxon>
        <taxon>Bacillati</taxon>
        <taxon>Actinomycetota</taxon>
        <taxon>Actinomycetes</taxon>
        <taxon>Jatrophihabitantales</taxon>
        <taxon>Jatrophihabitantaceae</taxon>
        <taxon>Jatrophihabitans</taxon>
    </lineage>
</organism>
<dbReference type="Pfam" id="PF14330">
    <property type="entry name" value="DUF4387"/>
    <property type="match status" value="1"/>
</dbReference>
<feature type="domain" description="DUF4387" evidence="1">
    <location>
        <begin position="10"/>
        <end position="102"/>
    </location>
</feature>
<reference evidence="3" key="1">
    <citation type="submission" date="2023-07" db="EMBL/GenBank/DDBJ databases">
        <title>30 novel species of actinomycetes from the DSMZ collection.</title>
        <authorList>
            <person name="Nouioui I."/>
        </authorList>
    </citation>
    <scope>NUCLEOTIDE SEQUENCE [LARGE SCALE GENOMIC DNA]</scope>
    <source>
        <strain evidence="3">DSM 44399</strain>
    </source>
</reference>
<sequence>MPEPTSPATLGELAVEIRSKNAGPFWVTLEAFMPDEQAYRTAEELITAAAIAQLYRVSPEQVQLFTLPYLRVIKASFPRPVSQGSLHDRDMHAGQQHIPLAALPLVAP</sequence>
<proteinExistence type="predicted"/>
<dbReference type="InterPro" id="IPR025496">
    <property type="entry name" value="DUF4387"/>
</dbReference>
<dbReference type="Proteomes" id="UP001183176">
    <property type="component" value="Unassembled WGS sequence"/>
</dbReference>
<comment type="caution">
    <text evidence="2">The sequence shown here is derived from an EMBL/GenBank/DDBJ whole genome shotgun (WGS) entry which is preliminary data.</text>
</comment>
<dbReference type="EMBL" id="JAVREH010000049">
    <property type="protein sequence ID" value="MDT0263728.1"/>
    <property type="molecule type" value="Genomic_DNA"/>
</dbReference>